<reference evidence="2 3" key="1">
    <citation type="journal article" date="2013" name="Curr. Biol.">
        <title>Shared signatures of parasitism and phylogenomics unite Cryptomycota and microsporidia.</title>
        <authorList>
            <person name="James T.Y."/>
            <person name="Pelin A."/>
            <person name="Bonen L."/>
            <person name="Ahrendt S."/>
            <person name="Sain D."/>
            <person name="Corradi N."/>
            <person name="Stajich J.E."/>
        </authorList>
    </citation>
    <scope>NUCLEOTIDE SEQUENCE [LARGE SCALE GENOMIC DNA]</scope>
    <source>
        <strain evidence="2 3">CSF55</strain>
    </source>
</reference>
<proteinExistence type="predicted"/>
<keyword evidence="3" id="KW-1185">Reference proteome</keyword>
<evidence type="ECO:0008006" key="4">
    <source>
        <dbReference type="Google" id="ProtNLM"/>
    </source>
</evidence>
<name>A0A075AWP4_ROZAC</name>
<evidence type="ECO:0000313" key="3">
    <source>
        <dbReference type="Proteomes" id="UP000030755"/>
    </source>
</evidence>
<organism evidence="2 3">
    <name type="scientific">Rozella allomycis (strain CSF55)</name>
    <dbReference type="NCBI Taxonomy" id="988480"/>
    <lineage>
        <taxon>Eukaryota</taxon>
        <taxon>Fungi</taxon>
        <taxon>Fungi incertae sedis</taxon>
        <taxon>Cryptomycota</taxon>
        <taxon>Cryptomycota incertae sedis</taxon>
        <taxon>Rozella</taxon>
    </lineage>
</organism>
<evidence type="ECO:0000256" key="1">
    <source>
        <dbReference type="SAM" id="MobiDB-lite"/>
    </source>
</evidence>
<evidence type="ECO:0000313" key="2">
    <source>
        <dbReference type="EMBL" id="EPZ33097.1"/>
    </source>
</evidence>
<dbReference type="AlphaFoldDB" id="A0A075AWP4"/>
<dbReference type="Proteomes" id="UP000030755">
    <property type="component" value="Unassembled WGS sequence"/>
</dbReference>
<gene>
    <name evidence="2" type="ORF">O9G_003093</name>
</gene>
<feature type="compositionally biased region" description="Polar residues" evidence="1">
    <location>
        <begin position="18"/>
        <end position="31"/>
    </location>
</feature>
<accession>A0A075AWP4</accession>
<dbReference type="HOGENOM" id="CLU_940590_0_0_1"/>
<protein>
    <recommendedName>
        <fullName evidence="4">PH domain-containing protein</fullName>
    </recommendedName>
</protein>
<feature type="region of interest" description="Disordered" evidence="1">
    <location>
        <begin position="1"/>
        <end position="31"/>
    </location>
</feature>
<dbReference type="EMBL" id="KE561074">
    <property type="protein sequence ID" value="EPZ33097.1"/>
    <property type="molecule type" value="Genomic_DNA"/>
</dbReference>
<sequence length="296" mass="34325">MKNNQERISRLPIPVFPQSHSPPIRSTSLPTLSSTWEPTSYSLNLVNERPNHKERPLPKTPKSANSVITHYMKPISKVDPIELKVHTASEDLGFDGVFIPNIISTKDKEKKKISDLKSSRKLSKSERNLTIFSKIDKFTSKKRWVTRDFTFDSDNGIVCYSKEKMTFFPKLDMEDELVKQKIHPRILEALVKRNVPPEYWKCCVISPYCIKVPKWILGKGDVKAIQVFSVGCGQWMYIQAEEIDCIRKNPEYFKKFSFDLSPFTVIVETANKKHLLKFKTRNEFTAWVYALCTMVI</sequence>